<gene>
    <name evidence="1" type="ORF">EVAR_40349_1</name>
</gene>
<dbReference type="Proteomes" id="UP000299102">
    <property type="component" value="Unassembled WGS sequence"/>
</dbReference>
<keyword evidence="2" id="KW-1185">Reference proteome</keyword>
<comment type="caution">
    <text evidence="1">The sequence shown here is derived from an EMBL/GenBank/DDBJ whole genome shotgun (WGS) entry which is preliminary data.</text>
</comment>
<dbReference type="EMBL" id="BGZK01000879">
    <property type="protein sequence ID" value="GBP63749.1"/>
    <property type="molecule type" value="Genomic_DNA"/>
</dbReference>
<reference evidence="1 2" key="1">
    <citation type="journal article" date="2019" name="Commun. Biol.">
        <title>The bagworm genome reveals a unique fibroin gene that provides high tensile strength.</title>
        <authorList>
            <person name="Kono N."/>
            <person name="Nakamura H."/>
            <person name="Ohtoshi R."/>
            <person name="Tomita M."/>
            <person name="Numata K."/>
            <person name="Arakawa K."/>
        </authorList>
    </citation>
    <scope>NUCLEOTIDE SEQUENCE [LARGE SCALE GENOMIC DNA]</scope>
</reference>
<evidence type="ECO:0000313" key="1">
    <source>
        <dbReference type="EMBL" id="GBP63749.1"/>
    </source>
</evidence>
<protein>
    <submittedName>
        <fullName evidence="1">Uncharacterized protein</fullName>
    </submittedName>
</protein>
<accession>A0A4C1XNG6</accession>
<name>A0A4C1XNG6_EUMVA</name>
<proteinExistence type="predicted"/>
<dbReference type="AlphaFoldDB" id="A0A4C1XNG6"/>
<sequence>MRRGRRRRRAGVGRLDVRRFGARRRVTSEATKGKGDETRYLDPNQDVDRRLYRVAVARWLKLGFASEGIRIRSGSLIKTSKLTDELLTQIDVKHVLRTSGRTPSRWPRTSSPGKRGRLSYDLHANVKTANSSSEYQTRSSEAQRVTGTERTLKPRRANTGDIVAKTGNTKKLHPGPPIHFAEREIVYLKLQPSSVSSAELFVQAWALLNMYRSTDDATSSVLLYISVSDCTESAVRANLFDAIL</sequence>
<evidence type="ECO:0000313" key="2">
    <source>
        <dbReference type="Proteomes" id="UP000299102"/>
    </source>
</evidence>
<organism evidence="1 2">
    <name type="scientific">Eumeta variegata</name>
    <name type="common">Bagworm moth</name>
    <name type="synonym">Eumeta japonica</name>
    <dbReference type="NCBI Taxonomy" id="151549"/>
    <lineage>
        <taxon>Eukaryota</taxon>
        <taxon>Metazoa</taxon>
        <taxon>Ecdysozoa</taxon>
        <taxon>Arthropoda</taxon>
        <taxon>Hexapoda</taxon>
        <taxon>Insecta</taxon>
        <taxon>Pterygota</taxon>
        <taxon>Neoptera</taxon>
        <taxon>Endopterygota</taxon>
        <taxon>Lepidoptera</taxon>
        <taxon>Glossata</taxon>
        <taxon>Ditrysia</taxon>
        <taxon>Tineoidea</taxon>
        <taxon>Psychidae</taxon>
        <taxon>Oiketicinae</taxon>
        <taxon>Eumeta</taxon>
    </lineage>
</organism>